<evidence type="ECO:0000313" key="3">
    <source>
        <dbReference type="Proteomes" id="UP000523161"/>
    </source>
</evidence>
<dbReference type="Gene3D" id="1.25.40.10">
    <property type="entry name" value="Tetratricopeptide repeat domain"/>
    <property type="match status" value="1"/>
</dbReference>
<reference evidence="2 3" key="1">
    <citation type="submission" date="2020-06" db="EMBL/GenBank/DDBJ databases">
        <title>Rheinheimera sp. nov., a marine bacterium isolated from coastal.</title>
        <authorList>
            <person name="Yu Q."/>
            <person name="Qi Y."/>
            <person name="Pu J."/>
        </authorList>
    </citation>
    <scope>NUCLEOTIDE SEQUENCE [LARGE SCALE GENOMIC DNA]</scope>
    <source>
        <strain evidence="2 3">YQF-2</strain>
    </source>
</reference>
<dbReference type="InterPro" id="IPR011990">
    <property type="entry name" value="TPR-like_helical_dom_sf"/>
</dbReference>
<dbReference type="EMBL" id="JABSOD010000003">
    <property type="protein sequence ID" value="NRQ41655.1"/>
    <property type="molecule type" value="Genomic_DNA"/>
</dbReference>
<feature type="domain" description="LA2681-like HEPN" evidence="1">
    <location>
        <begin position="311"/>
        <end position="506"/>
    </location>
</feature>
<accession>A0A7Y5EGQ7</accession>
<keyword evidence="3" id="KW-1185">Reference proteome</keyword>
<gene>
    <name evidence="2" type="ORF">HRH59_03605</name>
</gene>
<protein>
    <recommendedName>
        <fullName evidence="1">LA2681-like HEPN domain-containing protein</fullName>
    </recommendedName>
</protein>
<organism evidence="2 3">
    <name type="scientific">Rheinheimera lutimaris</name>
    <dbReference type="NCBI Taxonomy" id="2740584"/>
    <lineage>
        <taxon>Bacteria</taxon>
        <taxon>Pseudomonadati</taxon>
        <taxon>Pseudomonadota</taxon>
        <taxon>Gammaproteobacteria</taxon>
        <taxon>Chromatiales</taxon>
        <taxon>Chromatiaceae</taxon>
        <taxon>Rheinheimera</taxon>
    </lineage>
</organism>
<comment type="caution">
    <text evidence="2">The sequence shown here is derived from an EMBL/GenBank/DDBJ whole genome shotgun (WGS) entry which is preliminary data.</text>
</comment>
<name>A0A7Y5EGQ7_9GAMM</name>
<sequence length="529" mass="61379">MEVERIAKELQRLSKLVNLGSFDRALADVEAVYKKVNESDERKAVYFRILSNIASIFIDIGHMKPCIKSTQTGLSILNDHKDEIIEQIGSDSYFYNLGNAKSNLVCEKNPFKHNFSTIEQLVEVKTDFWKSIKFSGDSLSSEVHPAYIVNLGNSLKQQFRIAEALDCYDRVNSLNIDIPQSWINRSETLMILNQVSNTYSIQMLEQIKDGYENVLSSKEIPASWLEYYRQKAALHQNKIREVREEANIEIDLHDSEKTKSEYNELSEYRKFCLDNNLSLSEHGLYCACAGSSRDNLTIPTLGGVVGDFVIPMEMVLNRLKSEFSFARHLYFDYLTTEQDHELLHDSCFSELFNDELLGIDVEKLRTAFRSCFGILDKIGIAICELLDLYPPNGKIYFQSFWQLDKENRREKFNNLKSPGLLALYSIATDLNDKKGGEWSFLKQLRNDLEHEFVVVHKTENPSDIYRSYDFIKNIVFIKEDDFLEHLERILQLTRSAIFSFVFAVRDKALNEKKDNSIYLPNNIFRKDYK</sequence>
<dbReference type="Pfam" id="PF18733">
    <property type="entry name" value="HEPN_LA2681"/>
    <property type="match status" value="1"/>
</dbReference>
<dbReference type="SUPFAM" id="SSF48452">
    <property type="entry name" value="TPR-like"/>
    <property type="match status" value="1"/>
</dbReference>
<dbReference type="AlphaFoldDB" id="A0A7Y5EGQ7"/>
<dbReference type="RefSeq" id="WP_173499907.1">
    <property type="nucleotide sequence ID" value="NZ_JABSOD010000003.1"/>
</dbReference>
<dbReference type="InterPro" id="IPR040826">
    <property type="entry name" value="HEPN_LA2681"/>
</dbReference>
<proteinExistence type="predicted"/>
<evidence type="ECO:0000259" key="1">
    <source>
        <dbReference type="Pfam" id="PF18733"/>
    </source>
</evidence>
<dbReference type="Proteomes" id="UP000523161">
    <property type="component" value="Unassembled WGS sequence"/>
</dbReference>
<evidence type="ECO:0000313" key="2">
    <source>
        <dbReference type="EMBL" id="NRQ41655.1"/>
    </source>
</evidence>